<keyword evidence="2" id="KW-0719">Serine esterase</keyword>
<dbReference type="Gene3D" id="3.40.50.1820">
    <property type="entry name" value="alpha/beta hydrolase"/>
    <property type="match status" value="1"/>
</dbReference>
<dbReference type="PANTHER" id="PTHR33938">
    <property type="entry name" value="FERULOYL ESTERASE B-RELATED"/>
    <property type="match status" value="1"/>
</dbReference>
<keyword evidence="3" id="KW-0479">Metal-binding</keyword>
<feature type="compositionally biased region" description="Basic residues" evidence="10">
    <location>
        <begin position="85"/>
        <end position="94"/>
    </location>
</feature>
<evidence type="ECO:0000256" key="5">
    <source>
        <dbReference type="ARBA" id="ARBA00022801"/>
    </source>
</evidence>
<dbReference type="PROSITE" id="PS50048">
    <property type="entry name" value="ZN2_CY6_FUNGAL_2"/>
    <property type="match status" value="1"/>
</dbReference>
<feature type="region of interest" description="Disordered" evidence="10">
    <location>
        <begin position="1"/>
        <end position="34"/>
    </location>
</feature>
<gene>
    <name evidence="12" type="ORF">BFW01_g10151</name>
</gene>
<evidence type="ECO:0000256" key="4">
    <source>
        <dbReference type="ARBA" id="ARBA00022729"/>
    </source>
</evidence>
<dbReference type="SMART" id="SM00066">
    <property type="entry name" value="GAL4"/>
    <property type="match status" value="1"/>
</dbReference>
<dbReference type="Pfam" id="PF07519">
    <property type="entry name" value="Tannase"/>
    <property type="match status" value="1"/>
</dbReference>
<proteinExistence type="inferred from homology"/>
<reference evidence="12" key="1">
    <citation type="submission" date="2016-08" db="EMBL/GenBank/DDBJ databases">
        <authorList>
            <person name="Yan J."/>
        </authorList>
    </citation>
    <scope>NUCLEOTIDE SEQUENCE</scope>
    <source>
        <strain evidence="12">CSS-01s</strain>
    </source>
</reference>
<dbReference type="AlphaFoldDB" id="A0A8H7IMW2"/>
<name>A0A8H7IMW2_9PEZI</name>
<evidence type="ECO:0000256" key="3">
    <source>
        <dbReference type="ARBA" id="ARBA00022723"/>
    </source>
</evidence>
<dbReference type="GO" id="GO:0030600">
    <property type="term" value="F:feruloyl esterase activity"/>
    <property type="evidence" value="ECO:0007669"/>
    <property type="project" value="UniProtKB-ARBA"/>
</dbReference>
<organism evidence="12 13">
    <name type="scientific">Lasiodiplodia theobromae</name>
    <dbReference type="NCBI Taxonomy" id="45133"/>
    <lineage>
        <taxon>Eukaryota</taxon>
        <taxon>Fungi</taxon>
        <taxon>Dikarya</taxon>
        <taxon>Ascomycota</taxon>
        <taxon>Pezizomycotina</taxon>
        <taxon>Dothideomycetes</taxon>
        <taxon>Dothideomycetes incertae sedis</taxon>
        <taxon>Botryosphaeriales</taxon>
        <taxon>Botryosphaeriaceae</taxon>
        <taxon>Lasiodiplodia</taxon>
    </lineage>
</organism>
<dbReference type="Gene3D" id="4.10.240.10">
    <property type="entry name" value="Zn(2)-C6 fungal-type DNA-binding domain"/>
    <property type="match status" value="1"/>
</dbReference>
<protein>
    <recommendedName>
        <fullName evidence="9">Carboxylic ester hydrolase</fullName>
        <ecNumber evidence="9">3.1.1.-</ecNumber>
    </recommendedName>
</protein>
<feature type="region of interest" description="Disordered" evidence="10">
    <location>
        <begin position="78"/>
        <end position="142"/>
    </location>
</feature>
<feature type="compositionally biased region" description="Pro residues" evidence="10">
    <location>
        <begin position="1"/>
        <end position="10"/>
    </location>
</feature>
<evidence type="ECO:0000256" key="7">
    <source>
        <dbReference type="ARBA" id="ARBA00023157"/>
    </source>
</evidence>
<dbReference type="EMBL" id="MDYX01000024">
    <property type="protein sequence ID" value="KAF9628948.1"/>
    <property type="molecule type" value="Genomic_DNA"/>
</dbReference>
<comment type="caution">
    <text evidence="12">The sequence shown here is derived from an EMBL/GenBank/DDBJ whole genome shotgun (WGS) entry which is preliminary data.</text>
</comment>
<dbReference type="PANTHER" id="PTHR33938:SF13">
    <property type="entry name" value="CARBOXYLIC ESTER HYDROLASE"/>
    <property type="match status" value="1"/>
</dbReference>
<feature type="compositionally biased region" description="Basic residues" evidence="10">
    <location>
        <begin position="18"/>
        <end position="34"/>
    </location>
</feature>
<dbReference type="InterPro" id="IPR029058">
    <property type="entry name" value="AB_hydrolase_fold"/>
</dbReference>
<evidence type="ECO:0000313" key="13">
    <source>
        <dbReference type="Proteomes" id="UP000627934"/>
    </source>
</evidence>
<dbReference type="InterPro" id="IPR001138">
    <property type="entry name" value="Zn2Cys6_DnaBD"/>
</dbReference>
<keyword evidence="4" id="KW-0732">Signal</keyword>
<evidence type="ECO:0000259" key="11">
    <source>
        <dbReference type="PROSITE" id="PS50048"/>
    </source>
</evidence>
<keyword evidence="6" id="KW-0106">Calcium</keyword>
<reference evidence="12" key="2">
    <citation type="journal article" date="2018" name="DNA Res.">
        <title>Comparative genome and transcriptome analyses reveal adaptations to opportunistic infections in woody plant degrading pathogens of Botryosphaeriaceae.</title>
        <authorList>
            <person name="Yan J.Y."/>
            <person name="Zhao W.S."/>
            <person name="Chen Z."/>
            <person name="Xing Q.K."/>
            <person name="Zhang W."/>
            <person name="Chethana K.W.T."/>
            <person name="Xue M.F."/>
            <person name="Xu J.P."/>
            <person name="Phillips A.J.L."/>
            <person name="Wang Y."/>
            <person name="Liu J.H."/>
            <person name="Liu M."/>
            <person name="Zhou Y."/>
            <person name="Jayawardena R.S."/>
            <person name="Manawasinghe I.S."/>
            <person name="Huang J.B."/>
            <person name="Qiao G.H."/>
            <person name="Fu C.Y."/>
            <person name="Guo F.F."/>
            <person name="Dissanayake A.J."/>
            <person name="Peng Y.L."/>
            <person name="Hyde K.D."/>
            <person name="Li X.H."/>
        </authorList>
    </citation>
    <scope>NUCLEOTIDE SEQUENCE</scope>
    <source>
        <strain evidence="12">CSS-01s</strain>
    </source>
</reference>
<feature type="compositionally biased region" description="Low complexity" evidence="10">
    <location>
        <begin position="102"/>
        <end position="127"/>
    </location>
</feature>
<evidence type="ECO:0000256" key="9">
    <source>
        <dbReference type="RuleBase" id="RU361238"/>
    </source>
</evidence>
<keyword evidence="5 9" id="KW-0378">Hydrolase</keyword>
<accession>A0A8H7IMW2</accession>
<dbReference type="InterPro" id="IPR011118">
    <property type="entry name" value="Tannase/feruloyl_esterase"/>
</dbReference>
<dbReference type="EC" id="3.1.1.-" evidence="9"/>
<evidence type="ECO:0000256" key="8">
    <source>
        <dbReference type="ARBA" id="ARBA00023242"/>
    </source>
</evidence>
<evidence type="ECO:0000256" key="6">
    <source>
        <dbReference type="ARBA" id="ARBA00022837"/>
    </source>
</evidence>
<dbReference type="SUPFAM" id="SSF57701">
    <property type="entry name" value="Zn2/Cys6 DNA-binding domain"/>
    <property type="match status" value="1"/>
</dbReference>
<dbReference type="GO" id="GO:0000981">
    <property type="term" value="F:DNA-binding transcription factor activity, RNA polymerase II-specific"/>
    <property type="evidence" value="ECO:0007669"/>
    <property type="project" value="InterPro"/>
</dbReference>
<evidence type="ECO:0000256" key="2">
    <source>
        <dbReference type="ARBA" id="ARBA00022487"/>
    </source>
</evidence>
<dbReference type="CDD" id="cd00067">
    <property type="entry name" value="GAL4"/>
    <property type="match status" value="1"/>
</dbReference>
<evidence type="ECO:0000313" key="12">
    <source>
        <dbReference type="EMBL" id="KAF9628948.1"/>
    </source>
</evidence>
<dbReference type="PROSITE" id="PS00463">
    <property type="entry name" value="ZN2_CY6_FUNGAL_1"/>
    <property type="match status" value="1"/>
</dbReference>
<evidence type="ECO:0000256" key="10">
    <source>
        <dbReference type="SAM" id="MobiDB-lite"/>
    </source>
</evidence>
<comment type="similarity">
    <text evidence="1 9">Belongs to the tannase family.</text>
</comment>
<dbReference type="Pfam" id="PF00172">
    <property type="entry name" value="Zn_clus"/>
    <property type="match status" value="1"/>
</dbReference>
<keyword evidence="8" id="KW-0539">Nucleus</keyword>
<feature type="domain" description="Zn(2)-C6 fungal-type" evidence="11">
    <location>
        <begin position="30"/>
        <end position="60"/>
    </location>
</feature>
<dbReference type="SUPFAM" id="SSF53474">
    <property type="entry name" value="alpha/beta-Hydrolases"/>
    <property type="match status" value="1"/>
</dbReference>
<evidence type="ECO:0000256" key="1">
    <source>
        <dbReference type="ARBA" id="ARBA00006249"/>
    </source>
</evidence>
<sequence length="831" mass="89896">MDSHPPPPPSAQSAEHQKHMRRSHKKSRSGCGNCKKRRIKCDETKPECKNCTAFGARCDYVSGTETLQDAALDRSFFLNTQGPRTRGKRGRPRTRWNQAQLATTSADGSSSSQAESTPPALSASAPQPADPDPSNNTPGYGDEIQLLHHFLTREYEGSDGEPPTYDALRLQAPKLGFAYPFVLHLVYEFAALDFARLQPPENRQHYRSLAAHYSMLGLNGVTSMLSQLDEDNCHAVYTAAVFACINAFARGPQPGEYLLFSEHGPPQWLPLMRGVRTIVEMIGIEKIAGGPQGDRPVNPSPKARSKMYNTSSLSSICSSGQLPNPTLFGAKILSVSTNLVTNYSAYAPEAYNFNHPSIYADNIDFCNVTVTYTHPGHDDQINVEAWLPLEWNDRLQAVGGGGMVAGRFGLSYIFMAGAIAQGYATVSTDAGVSTDPSGYTEWAYLSPGNVNLHAMENFGFRALNDEAIIAKSVIESFYGRRPQYSYWSGCSQGGRQGLMLAQRYPTAYDGIVASAPAINIPSFAPSLYWPQLVMNLQGEYPYNCEINAITDAAVAACDGQDGITDGIIADPDACDFDPFSVVGKTVNCSDTGAPVKISRAAAIVANATWSGPISPEGKQLYYGMEKGTLLAGTEGDAAGIASTECSSNGTCTGQTGNSGAGWLTSTVLKDLSFNLTDLKQDEYSWLMHLSKMEWRSLWSTDEPDLTAFRNAGGKILSYHGLADPAIPPKGTRSYHEAVASVIPDVNDFFRVFEVPGLGHCSGGNGGQPTTIFDQMRAWVENGTVPETIPISFQNSKNETQNRILCPLPLKTTFNASCGDGSKAECFSCEKN</sequence>
<keyword evidence="7" id="KW-1015">Disulfide bond</keyword>
<dbReference type="InterPro" id="IPR036864">
    <property type="entry name" value="Zn2-C6_fun-type_DNA-bd_sf"/>
</dbReference>
<dbReference type="GO" id="GO:0008270">
    <property type="term" value="F:zinc ion binding"/>
    <property type="evidence" value="ECO:0007669"/>
    <property type="project" value="InterPro"/>
</dbReference>
<dbReference type="Proteomes" id="UP000627934">
    <property type="component" value="Unassembled WGS sequence"/>
</dbReference>